<dbReference type="InterPro" id="IPR003508">
    <property type="entry name" value="CIDE-N_dom"/>
</dbReference>
<keyword evidence="3" id="KW-0396">Initiation factor</keyword>
<evidence type="ECO:0000313" key="3">
    <source>
        <dbReference type="EMBL" id="KAK3909859.1"/>
    </source>
</evidence>
<accession>A0AAE1L8N2</accession>
<feature type="domain" description="CIDE-N" evidence="2">
    <location>
        <begin position="10"/>
        <end position="61"/>
    </location>
</feature>
<keyword evidence="3" id="KW-0648">Protein biosynthesis</keyword>
<gene>
    <name evidence="3" type="ORF">KUF71_019868</name>
</gene>
<sequence>MIEIVEGFSLDRKTKVFLKVSCLQDVVDEMRKKLRLPEDEYLVYQEDDGTLINDDIIFESLCLEAINYESLCCLPAIHGQINRAQVGVVSVCELSG</sequence>
<dbReference type="GO" id="GO:0003743">
    <property type="term" value="F:translation initiation factor activity"/>
    <property type="evidence" value="ECO:0007669"/>
    <property type="project" value="UniProtKB-KW"/>
</dbReference>
<evidence type="ECO:0000259" key="2">
    <source>
        <dbReference type="Pfam" id="PF02017"/>
    </source>
</evidence>
<protein>
    <submittedName>
        <fullName evidence="3">Eukaryotic translation initiation factor 5A</fullName>
    </submittedName>
</protein>
<dbReference type="Gene3D" id="3.10.20.10">
    <property type="match status" value="1"/>
</dbReference>
<dbReference type="EMBL" id="JAHWGI010000128">
    <property type="protein sequence ID" value="KAK3909859.1"/>
    <property type="molecule type" value="Genomic_DNA"/>
</dbReference>
<dbReference type="AlphaFoldDB" id="A0AAE1L8N2"/>
<dbReference type="Proteomes" id="UP001219518">
    <property type="component" value="Unassembled WGS sequence"/>
</dbReference>
<comment type="caution">
    <text evidence="3">The sequence shown here is derived from an EMBL/GenBank/DDBJ whole genome shotgun (WGS) entry which is preliminary data.</text>
</comment>
<keyword evidence="1" id="KW-0053">Apoptosis</keyword>
<organism evidence="3 4">
    <name type="scientific">Frankliniella fusca</name>
    <dbReference type="NCBI Taxonomy" id="407009"/>
    <lineage>
        <taxon>Eukaryota</taxon>
        <taxon>Metazoa</taxon>
        <taxon>Ecdysozoa</taxon>
        <taxon>Arthropoda</taxon>
        <taxon>Hexapoda</taxon>
        <taxon>Insecta</taxon>
        <taxon>Pterygota</taxon>
        <taxon>Neoptera</taxon>
        <taxon>Paraneoptera</taxon>
        <taxon>Thysanoptera</taxon>
        <taxon>Terebrantia</taxon>
        <taxon>Thripoidea</taxon>
        <taxon>Thripidae</taxon>
        <taxon>Frankliniella</taxon>
    </lineage>
</organism>
<dbReference type="Pfam" id="PF02017">
    <property type="entry name" value="CIDE-N"/>
    <property type="match status" value="1"/>
</dbReference>
<evidence type="ECO:0000313" key="4">
    <source>
        <dbReference type="Proteomes" id="UP001219518"/>
    </source>
</evidence>
<dbReference type="GO" id="GO:0006915">
    <property type="term" value="P:apoptotic process"/>
    <property type="evidence" value="ECO:0007669"/>
    <property type="project" value="UniProtKB-KW"/>
</dbReference>
<keyword evidence="4" id="KW-1185">Reference proteome</keyword>
<reference evidence="3" key="1">
    <citation type="submission" date="2021-07" db="EMBL/GenBank/DDBJ databases">
        <authorList>
            <person name="Catto M.A."/>
            <person name="Jacobson A."/>
            <person name="Kennedy G."/>
            <person name="Labadie P."/>
            <person name="Hunt B.G."/>
            <person name="Srinivasan R."/>
        </authorList>
    </citation>
    <scope>NUCLEOTIDE SEQUENCE</scope>
    <source>
        <strain evidence="3">PL_HMW_Pooled</strain>
        <tissue evidence="3">Head</tissue>
    </source>
</reference>
<reference evidence="3" key="2">
    <citation type="journal article" date="2023" name="BMC Genomics">
        <title>Pest status, molecular evolution, and epigenetic factors derived from the genome assembly of Frankliniella fusca, a thysanopteran phytovirus vector.</title>
        <authorList>
            <person name="Catto M.A."/>
            <person name="Labadie P.E."/>
            <person name="Jacobson A.L."/>
            <person name="Kennedy G.G."/>
            <person name="Srinivasan R."/>
            <person name="Hunt B.G."/>
        </authorList>
    </citation>
    <scope>NUCLEOTIDE SEQUENCE</scope>
    <source>
        <strain evidence="3">PL_HMW_Pooled</strain>
    </source>
</reference>
<proteinExistence type="predicted"/>
<evidence type="ECO:0000256" key="1">
    <source>
        <dbReference type="ARBA" id="ARBA00022703"/>
    </source>
</evidence>
<name>A0AAE1L8N2_9NEOP</name>